<evidence type="ECO:0000313" key="2">
    <source>
        <dbReference type="EMBL" id="CAL8111421.1"/>
    </source>
</evidence>
<reference evidence="2 3" key="1">
    <citation type="submission" date="2024-08" db="EMBL/GenBank/DDBJ databases">
        <authorList>
            <person name="Cucini C."/>
            <person name="Frati F."/>
        </authorList>
    </citation>
    <scope>NUCLEOTIDE SEQUENCE [LARGE SCALE GENOMIC DNA]</scope>
</reference>
<dbReference type="Proteomes" id="UP001642540">
    <property type="component" value="Unassembled WGS sequence"/>
</dbReference>
<keyword evidence="3" id="KW-1185">Reference proteome</keyword>
<evidence type="ECO:0000256" key="1">
    <source>
        <dbReference type="SAM" id="Phobius"/>
    </source>
</evidence>
<feature type="transmembrane region" description="Helical" evidence="1">
    <location>
        <begin position="151"/>
        <end position="175"/>
    </location>
</feature>
<sequence>MESAVTPLIHLSFEIYNATYKFWLPYFLQFDLSSGVIRLKLVNNHLHLAPWYAVQFFIFFLTGIGSVAYVLIYELFLSPIRTIQIVNLFMILWGGLILSLLFTLLLITRNHHKNLSAAFNRTLEEEKAIITAIKTVSTSSRNRKQPRHYSILEFLFCTVPLGASVLMIFSIFFLVPLDIDPICYIAQQHILPHPYFHTQVQIITSYLIRLVLGMIFSIELCRLTTNTGLILVTAGLVANSILSKLELGLLSSRRLIIHYIRLRIIWHTVNWVSDSVNFVGVVAGQVITTLTICFGIRAWDKFPLFLSFLFTTCAFGFLCTSVIFLSLIGHAAEKVERFIESNRQRAFAQVGKNAISYKRWKAQQPAKIHCGSFFAFKKRTIFTYLEVLLNNVINGLLIVQ</sequence>
<keyword evidence="1" id="KW-1133">Transmembrane helix</keyword>
<feature type="transmembrane region" description="Helical" evidence="1">
    <location>
        <begin position="276"/>
        <end position="296"/>
    </location>
</feature>
<feature type="transmembrane region" description="Helical" evidence="1">
    <location>
        <begin position="308"/>
        <end position="332"/>
    </location>
</feature>
<evidence type="ECO:0008006" key="4">
    <source>
        <dbReference type="Google" id="ProtNLM"/>
    </source>
</evidence>
<name>A0ABP1QTR5_9HEXA</name>
<gene>
    <name evidence="2" type="ORF">ODALV1_LOCUS15021</name>
</gene>
<feature type="transmembrane region" description="Helical" evidence="1">
    <location>
        <begin position="85"/>
        <end position="107"/>
    </location>
</feature>
<comment type="caution">
    <text evidence="2">The sequence shown here is derived from an EMBL/GenBank/DDBJ whole genome shotgun (WGS) entry which is preliminary data.</text>
</comment>
<evidence type="ECO:0000313" key="3">
    <source>
        <dbReference type="Proteomes" id="UP001642540"/>
    </source>
</evidence>
<feature type="transmembrane region" description="Helical" evidence="1">
    <location>
        <begin position="51"/>
        <end position="73"/>
    </location>
</feature>
<keyword evidence="1" id="KW-0472">Membrane</keyword>
<feature type="transmembrane region" description="Helical" evidence="1">
    <location>
        <begin position="195"/>
        <end position="216"/>
    </location>
</feature>
<protein>
    <recommendedName>
        <fullName evidence="4">Gustatory receptor</fullName>
    </recommendedName>
</protein>
<proteinExistence type="predicted"/>
<keyword evidence="1" id="KW-0812">Transmembrane</keyword>
<organism evidence="2 3">
    <name type="scientific">Orchesella dallaii</name>
    <dbReference type="NCBI Taxonomy" id="48710"/>
    <lineage>
        <taxon>Eukaryota</taxon>
        <taxon>Metazoa</taxon>
        <taxon>Ecdysozoa</taxon>
        <taxon>Arthropoda</taxon>
        <taxon>Hexapoda</taxon>
        <taxon>Collembola</taxon>
        <taxon>Entomobryomorpha</taxon>
        <taxon>Entomobryoidea</taxon>
        <taxon>Orchesellidae</taxon>
        <taxon>Orchesellinae</taxon>
        <taxon>Orchesella</taxon>
    </lineage>
</organism>
<feature type="transmembrane region" description="Helical" evidence="1">
    <location>
        <begin position="223"/>
        <end position="242"/>
    </location>
</feature>
<dbReference type="EMBL" id="CAXLJM020000046">
    <property type="protein sequence ID" value="CAL8111421.1"/>
    <property type="molecule type" value="Genomic_DNA"/>
</dbReference>
<accession>A0ABP1QTR5</accession>